<dbReference type="EMBL" id="JAWQEG010001699">
    <property type="protein sequence ID" value="KAK3877281.1"/>
    <property type="molecule type" value="Genomic_DNA"/>
</dbReference>
<sequence>MIGGKFAPLLLLEDNDVESATNAFNIAIIDTATEILGNCHHPKKPWVTAEILELFDKRRKLKNKRNNPEGDHEYRQMNIRVRREMKRAKETWIENQCKEIDENLKRNNNKNAYQLVKDLTSKKQGRATTIQDKSGKCLYEETEMMDRILL</sequence>
<comment type="caution">
    <text evidence="1">The sequence shown here is derived from an EMBL/GenBank/DDBJ whole genome shotgun (WGS) entry which is preliminary data.</text>
</comment>
<reference evidence="1" key="1">
    <citation type="submission" date="2023-10" db="EMBL/GenBank/DDBJ databases">
        <title>Genome assemblies of two species of porcelain crab, Petrolisthes cinctipes and Petrolisthes manimaculis (Anomura: Porcellanidae).</title>
        <authorList>
            <person name="Angst P."/>
        </authorList>
    </citation>
    <scope>NUCLEOTIDE SEQUENCE</scope>
    <source>
        <strain evidence="1">PB745_01</strain>
        <tissue evidence="1">Gill</tissue>
    </source>
</reference>
<evidence type="ECO:0000313" key="1">
    <source>
        <dbReference type="EMBL" id="KAK3877281.1"/>
    </source>
</evidence>
<gene>
    <name evidence="1" type="ORF">Pcinc_017984</name>
</gene>
<evidence type="ECO:0000313" key="2">
    <source>
        <dbReference type="Proteomes" id="UP001286313"/>
    </source>
</evidence>
<dbReference type="AlphaFoldDB" id="A0AAE1KJU3"/>
<name>A0AAE1KJU3_PETCI</name>
<dbReference type="Proteomes" id="UP001286313">
    <property type="component" value="Unassembled WGS sequence"/>
</dbReference>
<proteinExistence type="predicted"/>
<protein>
    <submittedName>
        <fullName evidence="1">Uncharacterized protein</fullName>
    </submittedName>
</protein>
<keyword evidence="2" id="KW-1185">Reference proteome</keyword>
<organism evidence="1 2">
    <name type="scientific">Petrolisthes cinctipes</name>
    <name type="common">Flat porcelain crab</name>
    <dbReference type="NCBI Taxonomy" id="88211"/>
    <lineage>
        <taxon>Eukaryota</taxon>
        <taxon>Metazoa</taxon>
        <taxon>Ecdysozoa</taxon>
        <taxon>Arthropoda</taxon>
        <taxon>Crustacea</taxon>
        <taxon>Multicrustacea</taxon>
        <taxon>Malacostraca</taxon>
        <taxon>Eumalacostraca</taxon>
        <taxon>Eucarida</taxon>
        <taxon>Decapoda</taxon>
        <taxon>Pleocyemata</taxon>
        <taxon>Anomura</taxon>
        <taxon>Galatheoidea</taxon>
        <taxon>Porcellanidae</taxon>
        <taxon>Petrolisthes</taxon>
    </lineage>
</organism>
<accession>A0AAE1KJU3</accession>